<dbReference type="Proteomes" id="UP001446871">
    <property type="component" value="Unassembled WGS sequence"/>
</dbReference>
<dbReference type="EMBL" id="JAQQWM010000003">
    <property type="protein sequence ID" value="KAK8072858.1"/>
    <property type="molecule type" value="Genomic_DNA"/>
</dbReference>
<keyword evidence="2" id="KW-1185">Reference proteome</keyword>
<reference evidence="1 2" key="1">
    <citation type="submission" date="2023-01" db="EMBL/GenBank/DDBJ databases">
        <title>Analysis of 21 Apiospora genomes using comparative genomics revels a genus with tremendous synthesis potential of carbohydrate active enzymes and secondary metabolites.</title>
        <authorList>
            <person name="Sorensen T."/>
        </authorList>
    </citation>
    <scope>NUCLEOTIDE SEQUENCE [LARGE SCALE GENOMIC DNA]</scope>
    <source>
        <strain evidence="1 2">CBS 83171</strain>
    </source>
</reference>
<proteinExistence type="predicted"/>
<sequence length="132" mass="14964">MTNRGGGAAAMSRHNAYRPIWAKRKKTEFIARHFFKNGAARLLGTNDQIKLWALVQVRISVAVEHHIKTNGLGVRFPYETEAMKAVKSSLVDGMGPYAVQDDDEPFPKRLMDMLDAMESLDLLHKLDTRLIR</sequence>
<name>A0ABR1VSQ3_9PEZI</name>
<gene>
    <name evidence="1" type="ORF">PG996_006206</name>
</gene>
<evidence type="ECO:0000313" key="1">
    <source>
        <dbReference type="EMBL" id="KAK8072858.1"/>
    </source>
</evidence>
<comment type="caution">
    <text evidence="1">The sequence shown here is derived from an EMBL/GenBank/DDBJ whole genome shotgun (WGS) entry which is preliminary data.</text>
</comment>
<evidence type="ECO:0000313" key="2">
    <source>
        <dbReference type="Proteomes" id="UP001446871"/>
    </source>
</evidence>
<organism evidence="1 2">
    <name type="scientific">Apiospora saccharicola</name>
    <dbReference type="NCBI Taxonomy" id="335842"/>
    <lineage>
        <taxon>Eukaryota</taxon>
        <taxon>Fungi</taxon>
        <taxon>Dikarya</taxon>
        <taxon>Ascomycota</taxon>
        <taxon>Pezizomycotina</taxon>
        <taxon>Sordariomycetes</taxon>
        <taxon>Xylariomycetidae</taxon>
        <taxon>Amphisphaeriales</taxon>
        <taxon>Apiosporaceae</taxon>
        <taxon>Apiospora</taxon>
    </lineage>
</organism>
<accession>A0ABR1VSQ3</accession>
<protein>
    <submittedName>
        <fullName evidence="1">Uncharacterized protein</fullName>
    </submittedName>
</protein>